<reference evidence="9" key="1">
    <citation type="submission" date="2021-01" db="EMBL/GenBank/DDBJ databases">
        <authorList>
            <person name="Corre E."/>
            <person name="Pelletier E."/>
            <person name="Niang G."/>
            <person name="Scheremetjew M."/>
            <person name="Finn R."/>
            <person name="Kale V."/>
            <person name="Holt S."/>
            <person name="Cochrane G."/>
            <person name="Meng A."/>
            <person name="Brown T."/>
            <person name="Cohen L."/>
        </authorList>
    </citation>
    <scope>NUCLEOTIDE SEQUENCE</scope>
    <source>
        <strain evidence="9">PLY182g</strain>
    </source>
</reference>
<dbReference type="EMBL" id="HBEY01005520">
    <property type="protein sequence ID" value="CAD8599355.1"/>
    <property type="molecule type" value="Transcribed_RNA"/>
</dbReference>
<dbReference type="InterPro" id="IPR042524">
    <property type="entry name" value="Presenilin_C"/>
</dbReference>
<dbReference type="GO" id="GO:0042500">
    <property type="term" value="F:aspartic endopeptidase activity, intramembrane cleaving"/>
    <property type="evidence" value="ECO:0007669"/>
    <property type="project" value="InterPro"/>
</dbReference>
<dbReference type="EC" id="3.4.23.-" evidence="8"/>
<comment type="domain">
    <text evidence="8">The PAL motif is required for normal active site conformation.</text>
</comment>
<evidence type="ECO:0000313" key="9">
    <source>
        <dbReference type="EMBL" id="CAD8599355.1"/>
    </source>
</evidence>
<gene>
    <name evidence="9" type="ORF">CPEL01642_LOCUS2685</name>
</gene>
<feature type="transmembrane region" description="Helical" evidence="8">
    <location>
        <begin position="121"/>
        <end position="143"/>
    </location>
</feature>
<sequence length="371" mass="39473">MRLGSDGSEMISLLEGMASGTESAGSISSGGVDPAVESGLPLVEGDACFRNTTGPDEDDAFTSPGQGVLSVLKPVCVTMAIVVFLTHATGEDIVQGGFSGLASMAYQERQADSVVIKAEGALLNALIIVFLMCIATTVMWYLYSYRCYRILYGWLLVSVVSLIFNLGSFVADSLLRSVNATVDTVSFYLFFYNFAALGGLITLWTQLGLGHPPKALKQAYLVLISALLAWSATKLPEWSTWGLLGAVSLWDVTAVLTPKGPLKLIVEEARRREEPIPGLVYEGDGITLGGGDFVFYSILIGRASLYGCGTLVTCVVAVLAGMMATLALLPFVQKVLPALPISIVLGIAAYFTSSAIITPLVGRAQTWSFFF</sequence>
<keyword evidence="8" id="KW-0645">Protease</keyword>
<dbReference type="InterPro" id="IPR006639">
    <property type="entry name" value="Preselin/SPP"/>
</dbReference>
<evidence type="ECO:0000256" key="1">
    <source>
        <dbReference type="ARBA" id="ARBA00008604"/>
    </source>
</evidence>
<organism evidence="9">
    <name type="scientific">Coccolithus braarudii</name>
    <dbReference type="NCBI Taxonomy" id="221442"/>
    <lineage>
        <taxon>Eukaryota</taxon>
        <taxon>Haptista</taxon>
        <taxon>Haptophyta</taxon>
        <taxon>Prymnesiophyceae</taxon>
        <taxon>Coccolithales</taxon>
        <taxon>Coccolithaceae</taxon>
        <taxon>Coccolithus</taxon>
    </lineage>
</organism>
<feature type="transmembrane region" description="Helical" evidence="8">
    <location>
        <begin position="150"/>
        <end position="170"/>
    </location>
</feature>
<dbReference type="GO" id="GO:0005789">
    <property type="term" value="C:endoplasmic reticulum membrane"/>
    <property type="evidence" value="ECO:0007669"/>
    <property type="project" value="UniProtKB-SubCell"/>
</dbReference>
<dbReference type="PANTHER" id="PTHR10202">
    <property type="entry name" value="PRESENILIN"/>
    <property type="match status" value="1"/>
</dbReference>
<keyword evidence="6 8" id="KW-0333">Golgi apparatus</keyword>
<feature type="transmembrane region" description="Helical" evidence="8">
    <location>
        <begin position="338"/>
        <end position="361"/>
    </location>
</feature>
<feature type="transmembrane region" description="Helical" evidence="8">
    <location>
        <begin position="305"/>
        <end position="332"/>
    </location>
</feature>
<dbReference type="GO" id="GO:0007219">
    <property type="term" value="P:Notch signaling pathway"/>
    <property type="evidence" value="ECO:0007669"/>
    <property type="project" value="UniProtKB-KW"/>
</dbReference>
<keyword evidence="4 8" id="KW-0914">Notch signaling pathway</keyword>
<keyword evidence="5 8" id="KW-1133">Transmembrane helix</keyword>
<comment type="similarity">
    <text evidence="1 8">Belongs to the peptidase A22A family.</text>
</comment>
<evidence type="ECO:0000256" key="8">
    <source>
        <dbReference type="RuleBase" id="RU361148"/>
    </source>
</evidence>
<comment type="subunit">
    <text evidence="8">Homodimer.</text>
</comment>
<dbReference type="GO" id="GO:0070765">
    <property type="term" value="C:gamma-secretase complex"/>
    <property type="evidence" value="ECO:0007669"/>
    <property type="project" value="TreeGrafter"/>
</dbReference>
<evidence type="ECO:0000256" key="7">
    <source>
        <dbReference type="ARBA" id="ARBA00023136"/>
    </source>
</evidence>
<dbReference type="Gene3D" id="1.10.472.100">
    <property type="entry name" value="Presenilin"/>
    <property type="match status" value="1"/>
</dbReference>
<keyword evidence="2 8" id="KW-0812">Transmembrane</keyword>
<dbReference type="GO" id="GO:0000139">
    <property type="term" value="C:Golgi membrane"/>
    <property type="evidence" value="ECO:0007669"/>
    <property type="project" value="UniProtKB-SubCell"/>
</dbReference>
<name>A0A7S0PYX4_9EUKA</name>
<evidence type="ECO:0000256" key="4">
    <source>
        <dbReference type="ARBA" id="ARBA00022976"/>
    </source>
</evidence>
<comment type="function">
    <text evidence="8">Probable subunit of the gamma-secretase complex, an endoprotease complex that catalyzes the intramembrane cleavage of integral membrane proteins such as Notch receptors.</text>
</comment>
<dbReference type="Pfam" id="PF01080">
    <property type="entry name" value="Presenilin"/>
    <property type="match status" value="2"/>
</dbReference>
<evidence type="ECO:0000256" key="6">
    <source>
        <dbReference type="ARBA" id="ARBA00023034"/>
    </source>
</evidence>
<accession>A0A7S0PYX4</accession>
<keyword evidence="3 8" id="KW-0256">Endoplasmic reticulum</keyword>
<keyword evidence="7 8" id="KW-0472">Membrane</keyword>
<protein>
    <recommendedName>
        <fullName evidence="8">Presenilin</fullName>
        <ecNumber evidence="8">3.4.23.-</ecNumber>
    </recommendedName>
</protein>
<dbReference type="GO" id="GO:0006509">
    <property type="term" value="P:membrane protein ectodomain proteolysis"/>
    <property type="evidence" value="ECO:0007669"/>
    <property type="project" value="TreeGrafter"/>
</dbReference>
<dbReference type="SMART" id="SM00730">
    <property type="entry name" value="PSN"/>
    <property type="match status" value="1"/>
</dbReference>
<dbReference type="PRINTS" id="PR01072">
    <property type="entry name" value="PRESENILIN"/>
</dbReference>
<evidence type="ECO:0000256" key="3">
    <source>
        <dbReference type="ARBA" id="ARBA00022824"/>
    </source>
</evidence>
<dbReference type="GO" id="GO:0016485">
    <property type="term" value="P:protein processing"/>
    <property type="evidence" value="ECO:0007669"/>
    <property type="project" value="InterPro"/>
</dbReference>
<dbReference type="AlphaFoldDB" id="A0A7S0PYX4"/>
<proteinExistence type="inferred from homology"/>
<evidence type="ECO:0000256" key="5">
    <source>
        <dbReference type="ARBA" id="ARBA00022989"/>
    </source>
</evidence>
<keyword evidence="8" id="KW-0378">Hydrolase</keyword>
<dbReference type="PANTHER" id="PTHR10202:SF13">
    <property type="entry name" value="PRESENILIN HOMOLOG"/>
    <property type="match status" value="1"/>
</dbReference>
<comment type="subcellular location">
    <subcellularLocation>
        <location evidence="8">Endoplasmic reticulum membrane</location>
        <topology evidence="8">Multi-pass membrane protein</topology>
    </subcellularLocation>
    <subcellularLocation>
        <location evidence="8">Golgi apparatus membrane</location>
        <topology evidence="8">Multi-pass membrane protein</topology>
    </subcellularLocation>
</comment>
<evidence type="ECO:0000256" key="2">
    <source>
        <dbReference type="ARBA" id="ARBA00022692"/>
    </source>
</evidence>
<dbReference type="InterPro" id="IPR001108">
    <property type="entry name" value="Peptidase_A22A"/>
</dbReference>
<feature type="transmembrane region" description="Helical" evidence="8">
    <location>
        <begin position="185"/>
        <end position="203"/>
    </location>
</feature>